<organism evidence="4 5">
    <name type="scientific">Strix occidentalis caurina</name>
    <name type="common">northern spotted owl</name>
    <dbReference type="NCBI Taxonomy" id="311401"/>
    <lineage>
        <taxon>Eukaryota</taxon>
        <taxon>Metazoa</taxon>
        <taxon>Chordata</taxon>
        <taxon>Craniata</taxon>
        <taxon>Vertebrata</taxon>
        <taxon>Euteleostomi</taxon>
        <taxon>Archelosauria</taxon>
        <taxon>Archosauria</taxon>
        <taxon>Dinosauria</taxon>
        <taxon>Saurischia</taxon>
        <taxon>Theropoda</taxon>
        <taxon>Coelurosauria</taxon>
        <taxon>Aves</taxon>
        <taxon>Neognathae</taxon>
        <taxon>Neoaves</taxon>
        <taxon>Telluraves</taxon>
        <taxon>Strigiformes</taxon>
        <taxon>Strigidae</taxon>
        <taxon>Strix</taxon>
    </lineage>
</organism>
<dbReference type="InterPro" id="IPR042095">
    <property type="entry name" value="SUMF_sf"/>
</dbReference>
<dbReference type="Proteomes" id="UP000694551">
    <property type="component" value="Unplaced"/>
</dbReference>
<dbReference type="InterPro" id="IPR005532">
    <property type="entry name" value="SUMF_dom"/>
</dbReference>
<evidence type="ECO:0000259" key="3">
    <source>
        <dbReference type="Pfam" id="PF03781"/>
    </source>
</evidence>
<dbReference type="PANTHER" id="PTHR23150">
    <property type="entry name" value="SULFATASE MODIFYING FACTOR 1, 2"/>
    <property type="match status" value="1"/>
</dbReference>
<dbReference type="GO" id="GO:0005788">
    <property type="term" value="C:endoplasmic reticulum lumen"/>
    <property type="evidence" value="ECO:0007669"/>
    <property type="project" value="UniProtKB-SubCell"/>
</dbReference>
<dbReference type="InterPro" id="IPR016187">
    <property type="entry name" value="CTDL_fold"/>
</dbReference>
<protein>
    <recommendedName>
        <fullName evidence="3">Sulfatase-modifying factor enzyme-like domain-containing protein</fullName>
    </recommendedName>
</protein>
<sequence>QSPAGPPVLPLLLPEHGAGSPGLLLGDESMVQLAGGTFQMGFSSPEKRNEEGPVREVTVKPFAVDKYPVTNRDFSQHFHTAVTAEKHPLGQKQGEIIQQYVTFFCILGTFN</sequence>
<feature type="domain" description="Sulfatase-modifying factor enzyme-like" evidence="3">
    <location>
        <begin position="28"/>
        <end position="80"/>
    </location>
</feature>
<accession>A0A8D0KTH3</accession>
<name>A0A8D0KTH3_STROC</name>
<dbReference type="Ensembl" id="ENSSOCT00000008687.1">
    <property type="protein sequence ID" value="ENSSOCP00000008473.1"/>
    <property type="gene ID" value="ENSSOCG00000006464.1"/>
</dbReference>
<dbReference type="InterPro" id="IPR051043">
    <property type="entry name" value="Sulfatase_Mod_Factor_Kinase"/>
</dbReference>
<evidence type="ECO:0000313" key="5">
    <source>
        <dbReference type="Proteomes" id="UP000694551"/>
    </source>
</evidence>
<proteinExistence type="inferred from homology"/>
<evidence type="ECO:0000256" key="2">
    <source>
        <dbReference type="ARBA" id="ARBA00005310"/>
    </source>
</evidence>
<comment type="similarity">
    <text evidence="2">Belongs to the sulfatase-modifying factor family.</text>
</comment>
<dbReference type="PANTHER" id="PTHR23150:SF33">
    <property type="entry name" value="INACTIVE C-ALPHA-FORMYLGLYCINE-GENERATING ENZYME 2"/>
    <property type="match status" value="1"/>
</dbReference>
<reference evidence="4" key="1">
    <citation type="submission" date="2025-08" db="UniProtKB">
        <authorList>
            <consortium name="Ensembl"/>
        </authorList>
    </citation>
    <scope>IDENTIFICATION</scope>
</reference>
<keyword evidence="5" id="KW-1185">Reference proteome</keyword>
<dbReference type="SUPFAM" id="SSF56436">
    <property type="entry name" value="C-type lectin-like"/>
    <property type="match status" value="1"/>
</dbReference>
<evidence type="ECO:0000256" key="1">
    <source>
        <dbReference type="ARBA" id="ARBA00004319"/>
    </source>
</evidence>
<comment type="subcellular location">
    <subcellularLocation>
        <location evidence="1">Endoplasmic reticulum lumen</location>
    </subcellularLocation>
</comment>
<evidence type="ECO:0000313" key="4">
    <source>
        <dbReference type="Ensembl" id="ENSSOCP00000008473.1"/>
    </source>
</evidence>
<dbReference type="Pfam" id="PF03781">
    <property type="entry name" value="FGE-sulfatase"/>
    <property type="match status" value="1"/>
</dbReference>
<dbReference type="Gene3D" id="3.90.1580.10">
    <property type="entry name" value="paralog of FGE (formylglycine-generating enzyme)"/>
    <property type="match status" value="1"/>
</dbReference>
<reference evidence="4" key="2">
    <citation type="submission" date="2025-09" db="UniProtKB">
        <authorList>
            <consortium name="Ensembl"/>
        </authorList>
    </citation>
    <scope>IDENTIFICATION</scope>
</reference>
<dbReference type="AlphaFoldDB" id="A0A8D0KTH3"/>